<dbReference type="AlphaFoldDB" id="A1HPV7"/>
<evidence type="ECO:0000313" key="3">
    <source>
        <dbReference type="Proteomes" id="UP000005139"/>
    </source>
</evidence>
<evidence type="ECO:0000259" key="1">
    <source>
        <dbReference type="SMART" id="SM00881"/>
    </source>
</evidence>
<dbReference type="eggNOG" id="COG1832">
    <property type="taxonomic scope" value="Bacteria"/>
</dbReference>
<protein>
    <submittedName>
        <fullName evidence="2">CoA-binding domain protein</fullName>
    </submittedName>
</protein>
<accession>A1HPV7</accession>
<gene>
    <name evidence="2" type="ORF">TcarDRAFT_1498</name>
</gene>
<dbReference type="Pfam" id="PF13380">
    <property type="entry name" value="CoA_binding_2"/>
    <property type="match status" value="1"/>
</dbReference>
<dbReference type="PANTHER" id="PTHR33303:SF2">
    <property type="entry name" value="COA-BINDING DOMAIN-CONTAINING PROTEIN"/>
    <property type="match status" value="1"/>
</dbReference>
<keyword evidence="3" id="KW-1185">Reference proteome</keyword>
<dbReference type="PANTHER" id="PTHR33303">
    <property type="entry name" value="CYTOPLASMIC PROTEIN-RELATED"/>
    <property type="match status" value="1"/>
</dbReference>
<comment type="caution">
    <text evidence="2">The sequence shown here is derived from an EMBL/GenBank/DDBJ whole genome shotgun (WGS) entry which is preliminary data.</text>
</comment>
<dbReference type="SMART" id="SM00881">
    <property type="entry name" value="CoA_binding"/>
    <property type="match status" value="1"/>
</dbReference>
<dbReference type="SUPFAM" id="SSF51735">
    <property type="entry name" value="NAD(P)-binding Rossmann-fold domains"/>
    <property type="match status" value="1"/>
</dbReference>
<dbReference type="Gene3D" id="3.40.50.720">
    <property type="entry name" value="NAD(P)-binding Rossmann-like Domain"/>
    <property type="match status" value="1"/>
</dbReference>
<sequence length="130" mass="14661">MKLIDDFLKLKTWAVVGATNNRDKFGFKIFRFLREAGYKVYAVNPGIAEIEGEKCYPTLSDLPEKPDVVDIVVPPRVGEQIMHECAKLNIKNVWLQPGADAEQVIRTAETLGLNVVHHACVMVEIRNRKA</sequence>
<organism evidence="2 3">
    <name type="scientific">Thermosinus carboxydivorans Nor1</name>
    <dbReference type="NCBI Taxonomy" id="401526"/>
    <lineage>
        <taxon>Bacteria</taxon>
        <taxon>Bacillati</taxon>
        <taxon>Bacillota</taxon>
        <taxon>Negativicutes</taxon>
        <taxon>Selenomonadales</taxon>
        <taxon>Sporomusaceae</taxon>
        <taxon>Thermosinus</taxon>
    </lineage>
</organism>
<dbReference type="InterPro" id="IPR036291">
    <property type="entry name" value="NAD(P)-bd_dom_sf"/>
</dbReference>
<name>A1HPV7_9FIRM</name>
<dbReference type="RefSeq" id="WP_007289069.1">
    <property type="nucleotide sequence ID" value="NZ_AAWL01000006.1"/>
</dbReference>
<evidence type="ECO:0000313" key="2">
    <source>
        <dbReference type="EMBL" id="EAX47809.1"/>
    </source>
</evidence>
<proteinExistence type="predicted"/>
<reference evidence="2 3" key="2">
    <citation type="submission" date="2007-01" db="EMBL/GenBank/DDBJ databases">
        <title>Sequencing of the draft genome and assembly of Thermosinus carboxydivorans Nor1.</title>
        <authorList>
            <consortium name="US DOE Joint Genome Institute (JGI-PGF)"/>
            <person name="Copeland A."/>
            <person name="Lucas S."/>
            <person name="Lapidus A."/>
            <person name="Barry K."/>
            <person name="Glavina del Rio T."/>
            <person name="Dalin E."/>
            <person name="Tice H."/>
            <person name="Bruce D."/>
            <person name="Pitluck S."/>
            <person name="Richardson P."/>
        </authorList>
    </citation>
    <scope>NUCLEOTIDE SEQUENCE [LARGE SCALE GENOMIC DNA]</scope>
    <source>
        <strain evidence="2 3">Nor1</strain>
    </source>
</reference>
<dbReference type="InterPro" id="IPR003781">
    <property type="entry name" value="CoA-bd"/>
</dbReference>
<dbReference type="OrthoDB" id="9804695at2"/>
<dbReference type="EMBL" id="AAWL01000006">
    <property type="protein sequence ID" value="EAX47809.1"/>
    <property type="molecule type" value="Genomic_DNA"/>
</dbReference>
<reference evidence="2 3" key="1">
    <citation type="submission" date="2007-01" db="EMBL/GenBank/DDBJ databases">
        <title>Annotation of the draft genome assembly of Thermosinus carboxydivorans Nor1.</title>
        <authorList>
            <consortium name="US DOE Joint Genome Institute (JGI-ORNL)"/>
            <person name="Larimer F."/>
            <person name="Land M."/>
            <person name="Hauser L."/>
        </authorList>
    </citation>
    <scope>NUCLEOTIDE SEQUENCE [LARGE SCALE GENOMIC DNA]</scope>
    <source>
        <strain evidence="2 3">Nor1</strain>
    </source>
</reference>
<feature type="domain" description="CoA-binding" evidence="1">
    <location>
        <begin position="7"/>
        <end position="99"/>
    </location>
</feature>
<dbReference type="Proteomes" id="UP000005139">
    <property type="component" value="Unassembled WGS sequence"/>
</dbReference>